<evidence type="ECO:0000256" key="2">
    <source>
        <dbReference type="ARBA" id="ARBA00022723"/>
    </source>
</evidence>
<dbReference type="InterPro" id="IPR054716">
    <property type="entry name" value="Sol_Rieske_ferrdox_dom"/>
</dbReference>
<dbReference type="EMBL" id="CACVKT020009048">
    <property type="protein sequence ID" value="CAC5419649.1"/>
    <property type="molecule type" value="Genomic_DNA"/>
</dbReference>
<dbReference type="CDD" id="cd00657">
    <property type="entry name" value="Ferritin_like"/>
    <property type="match status" value="1"/>
</dbReference>
<dbReference type="CDD" id="cd03467">
    <property type="entry name" value="Rieske"/>
    <property type="match status" value="1"/>
</dbReference>
<dbReference type="PANTHER" id="PTHR42782">
    <property type="entry name" value="SI:CH73-314G15.3"/>
    <property type="match status" value="1"/>
</dbReference>
<organism evidence="6 7">
    <name type="scientific">Mytilus coruscus</name>
    <name type="common">Sea mussel</name>
    <dbReference type="NCBI Taxonomy" id="42192"/>
    <lineage>
        <taxon>Eukaryota</taxon>
        <taxon>Metazoa</taxon>
        <taxon>Spiralia</taxon>
        <taxon>Lophotrochozoa</taxon>
        <taxon>Mollusca</taxon>
        <taxon>Bivalvia</taxon>
        <taxon>Autobranchia</taxon>
        <taxon>Pteriomorphia</taxon>
        <taxon>Mytilida</taxon>
        <taxon>Mytiloidea</taxon>
        <taxon>Mytilidae</taxon>
        <taxon>Mytilinae</taxon>
        <taxon>Mytilus</taxon>
    </lineage>
</organism>
<evidence type="ECO:0000256" key="3">
    <source>
        <dbReference type="ARBA" id="ARBA00023004"/>
    </source>
</evidence>
<dbReference type="Pfam" id="PF22543">
    <property type="entry name" value="Rieske_4"/>
    <property type="match status" value="1"/>
</dbReference>
<dbReference type="GO" id="GO:0046872">
    <property type="term" value="F:metal ion binding"/>
    <property type="evidence" value="ECO:0007669"/>
    <property type="project" value="UniProtKB-KW"/>
</dbReference>
<evidence type="ECO:0000313" key="6">
    <source>
        <dbReference type="EMBL" id="CAC5419649.1"/>
    </source>
</evidence>
<evidence type="ECO:0000313" key="7">
    <source>
        <dbReference type="Proteomes" id="UP000507470"/>
    </source>
</evidence>
<dbReference type="OrthoDB" id="6077618at2759"/>
<dbReference type="PANTHER" id="PTHR42782:SF2">
    <property type="entry name" value="3-OXOACYL-[ACYL-CARRIER-PROTEIN] SYNTHASE-LIKE PROTEIN"/>
    <property type="match status" value="1"/>
</dbReference>
<dbReference type="AlphaFoldDB" id="A0A6J8EG28"/>
<dbReference type="InterPro" id="IPR007402">
    <property type="entry name" value="DUF455"/>
</dbReference>
<dbReference type="GO" id="GO:0051537">
    <property type="term" value="F:2 iron, 2 sulfur cluster binding"/>
    <property type="evidence" value="ECO:0007669"/>
    <property type="project" value="UniProtKB-KW"/>
</dbReference>
<dbReference type="InterPro" id="IPR036922">
    <property type="entry name" value="Rieske_2Fe-2S_sf"/>
</dbReference>
<keyword evidence="2" id="KW-0479">Metal-binding</keyword>
<dbReference type="InterPro" id="IPR009078">
    <property type="entry name" value="Ferritin-like_SF"/>
</dbReference>
<keyword evidence="1" id="KW-0001">2Fe-2S</keyword>
<protein>
    <recommendedName>
        <fullName evidence="5">Rieske domain-containing protein</fullName>
    </recommendedName>
</protein>
<evidence type="ECO:0000256" key="1">
    <source>
        <dbReference type="ARBA" id="ARBA00022714"/>
    </source>
</evidence>
<keyword evidence="3" id="KW-0408">Iron</keyword>
<feature type="domain" description="Rieske" evidence="5">
    <location>
        <begin position="66"/>
        <end position="166"/>
    </location>
</feature>
<evidence type="ECO:0000259" key="5">
    <source>
        <dbReference type="PROSITE" id="PS51296"/>
    </source>
</evidence>
<dbReference type="SUPFAM" id="SSF50022">
    <property type="entry name" value="ISP domain"/>
    <property type="match status" value="1"/>
</dbReference>
<sequence length="431" mass="48812">MEERIKKKNSCCPSNCYCLNNQSIATYVKLNQLQSGSTTISKIDMEDGFEVDLVDALKTVVQDSGWQCLGSVTDLKKNKCKRFYAEDGEDVVLIYVPGQNTFYCMDAACSHEGGPLEQGDIEDFDGELKIVCPWHSYDFDLKTGISSSGLHQEVYQVEVVGDKVYVNYPEDLHTKPCKIRLTFDVGEKWQKREITTLGHMIPPDQPKRADQLNIVAPGKEKRRGKGGSLASRISNLHSLANIEQWAVDLSWDIVVRFAHVTVDGKQLPQEFFDDFIQVAIDEAKHYGMISTRLKALGSHFGALPVHNALWDSATDTSDSLLARLAIVHMVHEARGLDVQPKTLEKFAKNNDPESVKVLEVIYRDEITHVAAGLKWFTYICKNSQPALDCIPTFHEYVKKYFRSYLKPPFNTEGRQTAGMYEEWYMPLVKPK</sequence>
<keyword evidence="7" id="KW-1185">Reference proteome</keyword>
<accession>A0A6J8EG28</accession>
<dbReference type="Proteomes" id="UP000507470">
    <property type="component" value="Unassembled WGS sequence"/>
</dbReference>
<reference evidence="6 7" key="1">
    <citation type="submission" date="2020-06" db="EMBL/GenBank/DDBJ databases">
        <authorList>
            <person name="Li R."/>
            <person name="Bekaert M."/>
        </authorList>
    </citation>
    <scope>NUCLEOTIDE SEQUENCE [LARGE SCALE GENOMIC DNA]</scope>
    <source>
        <strain evidence="7">wild</strain>
    </source>
</reference>
<dbReference type="PROSITE" id="PS51296">
    <property type="entry name" value="RIESKE"/>
    <property type="match status" value="1"/>
</dbReference>
<dbReference type="Pfam" id="PF04305">
    <property type="entry name" value="DUF455"/>
    <property type="match status" value="1"/>
</dbReference>
<proteinExistence type="predicted"/>
<dbReference type="InterPro" id="IPR012347">
    <property type="entry name" value="Ferritin-like"/>
</dbReference>
<dbReference type="Gene3D" id="2.102.10.10">
    <property type="entry name" value="Rieske [2Fe-2S] iron-sulphur domain"/>
    <property type="match status" value="1"/>
</dbReference>
<dbReference type="InterPro" id="IPR017941">
    <property type="entry name" value="Rieske_2Fe-2S"/>
</dbReference>
<name>A0A6J8EG28_MYTCO</name>
<gene>
    <name evidence="6" type="ORF">MCOR_51959</name>
</gene>
<dbReference type="Gene3D" id="1.20.1260.10">
    <property type="match status" value="1"/>
</dbReference>
<keyword evidence="4" id="KW-0411">Iron-sulfur</keyword>
<evidence type="ECO:0000256" key="4">
    <source>
        <dbReference type="ARBA" id="ARBA00023014"/>
    </source>
</evidence>
<dbReference type="SUPFAM" id="SSF47240">
    <property type="entry name" value="Ferritin-like"/>
    <property type="match status" value="1"/>
</dbReference>